<dbReference type="GO" id="GO:0004497">
    <property type="term" value="F:monooxygenase activity"/>
    <property type="evidence" value="ECO:0007669"/>
    <property type="project" value="UniProtKB-KW"/>
</dbReference>
<dbReference type="PANTHER" id="PTHR46206:SF6">
    <property type="entry name" value="CYTOCHROME P450 MONOOXYGENASE AN1598-RELATED"/>
    <property type="match status" value="1"/>
</dbReference>
<dbReference type="AlphaFoldDB" id="A0AAW0QLT0"/>
<accession>A0AAW0QLT0</accession>
<comment type="caution">
    <text evidence="9">The sequence shown here is derived from an EMBL/GenBank/DDBJ whole genome shotgun (WGS) entry which is preliminary data.</text>
</comment>
<evidence type="ECO:0000256" key="1">
    <source>
        <dbReference type="ARBA" id="ARBA00001971"/>
    </source>
</evidence>
<dbReference type="GO" id="GO:0005506">
    <property type="term" value="F:iron ion binding"/>
    <property type="evidence" value="ECO:0007669"/>
    <property type="project" value="InterPro"/>
</dbReference>
<reference evidence="9 10" key="1">
    <citation type="submission" date="2023-01" db="EMBL/GenBank/DDBJ databases">
        <title>Analysis of 21 Apiospora genomes using comparative genomics revels a genus with tremendous synthesis potential of carbohydrate active enzymes and secondary metabolites.</title>
        <authorList>
            <person name="Sorensen T."/>
        </authorList>
    </citation>
    <scope>NUCLEOTIDE SEQUENCE [LARGE SCALE GENOMIC DNA]</scope>
    <source>
        <strain evidence="9 10">CBS 117206</strain>
    </source>
</reference>
<protein>
    <recommendedName>
        <fullName evidence="11">Cytochrome P450</fullName>
    </recommendedName>
</protein>
<comment type="similarity">
    <text evidence="3">Belongs to the cytochrome P450 family.</text>
</comment>
<keyword evidence="5" id="KW-0560">Oxidoreductase</keyword>
<dbReference type="PRINTS" id="PR00465">
    <property type="entry name" value="EP450IV"/>
</dbReference>
<organism evidence="9 10">
    <name type="scientific">Apiospora kogelbergensis</name>
    <dbReference type="NCBI Taxonomy" id="1337665"/>
    <lineage>
        <taxon>Eukaryota</taxon>
        <taxon>Fungi</taxon>
        <taxon>Dikarya</taxon>
        <taxon>Ascomycota</taxon>
        <taxon>Pezizomycotina</taxon>
        <taxon>Sordariomycetes</taxon>
        <taxon>Xylariomycetidae</taxon>
        <taxon>Amphisphaeriales</taxon>
        <taxon>Apiosporaceae</taxon>
        <taxon>Apiospora</taxon>
    </lineage>
</organism>
<proteinExistence type="inferred from homology"/>
<evidence type="ECO:0000313" key="10">
    <source>
        <dbReference type="Proteomes" id="UP001392437"/>
    </source>
</evidence>
<dbReference type="InterPro" id="IPR036396">
    <property type="entry name" value="Cyt_P450_sf"/>
</dbReference>
<dbReference type="Pfam" id="PF00067">
    <property type="entry name" value="p450"/>
    <property type="match status" value="1"/>
</dbReference>
<dbReference type="SUPFAM" id="SSF48264">
    <property type="entry name" value="Cytochrome P450"/>
    <property type="match status" value="1"/>
</dbReference>
<dbReference type="PANTHER" id="PTHR46206">
    <property type="entry name" value="CYTOCHROME P450"/>
    <property type="match status" value="1"/>
</dbReference>
<keyword evidence="6 8" id="KW-0408">Iron</keyword>
<keyword evidence="4 8" id="KW-0479">Metal-binding</keyword>
<dbReference type="GO" id="GO:0020037">
    <property type="term" value="F:heme binding"/>
    <property type="evidence" value="ECO:0007669"/>
    <property type="project" value="InterPro"/>
</dbReference>
<keyword evidence="8" id="KW-0349">Heme</keyword>
<evidence type="ECO:0000256" key="4">
    <source>
        <dbReference type="ARBA" id="ARBA00022723"/>
    </source>
</evidence>
<evidence type="ECO:0000313" key="9">
    <source>
        <dbReference type="EMBL" id="KAK8109440.1"/>
    </source>
</evidence>
<evidence type="ECO:0000256" key="5">
    <source>
        <dbReference type="ARBA" id="ARBA00023002"/>
    </source>
</evidence>
<sequence length="522" mass="59223">MMESTPIISLYWVWPVLLLVGYTAGTAMSRRLSEARCVFPVVGKPFAFAPRFISNLAFAFNATNLIQQGYAKFKHEAFQLIRSTGNMIILPHNLLEELSTIPPTIASPYKALEHDLLGAYTGLDLILESRLHHTIVQRKLTPRLGLITPGLQEELAAAFDEELPTSEDWREFQPYQCIGKIAARLSARAIVGPAFCKDPTWLDISFNYTENLFRTIVFLRMFPPFLHSVVCPLIPAYWKCNYYIRLAKQLLVPRIRELISQNDKGTWAPKSTEEDTNVLHWMIDSVKGRDRDPHVLAHIEVLLALASVHTTLLRMVNVLYDITASNDGLVEELRHEISSVAGDSKGWDVASYDALHKLDSVLRESQRMSPPTTLGLKRFFTEAYTFQDGTRVPKGAYVCLPIHAIENDPEITPNPEIFDGLRSYRMSKPMLTNQDKNSGKEYLFSSPTPITLNFGYGKSACPGRFFASLIVKMVFVKILTEHDFKFLPATGRPSNLMVHEFLFSSPWQRMLLKKKKYSACPF</sequence>
<comment type="subcellular location">
    <subcellularLocation>
        <location evidence="2">Membrane</location>
        <topology evidence="2">Single-pass membrane protein</topology>
    </subcellularLocation>
</comment>
<dbReference type="EMBL" id="JAQQWP010000007">
    <property type="protein sequence ID" value="KAK8109440.1"/>
    <property type="molecule type" value="Genomic_DNA"/>
</dbReference>
<name>A0AAW0QLT0_9PEZI</name>
<keyword evidence="7" id="KW-0503">Monooxygenase</keyword>
<dbReference type="InterPro" id="IPR002403">
    <property type="entry name" value="Cyt_P450_E_grp-IV"/>
</dbReference>
<dbReference type="Proteomes" id="UP001392437">
    <property type="component" value="Unassembled WGS sequence"/>
</dbReference>
<feature type="binding site" description="axial binding residue" evidence="8">
    <location>
        <position position="461"/>
    </location>
    <ligand>
        <name>heme</name>
        <dbReference type="ChEBI" id="CHEBI:30413"/>
    </ligand>
    <ligandPart>
        <name>Fe</name>
        <dbReference type="ChEBI" id="CHEBI:18248"/>
    </ligandPart>
</feature>
<dbReference type="CDD" id="cd11041">
    <property type="entry name" value="CYP503A1-like"/>
    <property type="match status" value="1"/>
</dbReference>
<evidence type="ECO:0000256" key="8">
    <source>
        <dbReference type="PIRSR" id="PIRSR602403-1"/>
    </source>
</evidence>
<evidence type="ECO:0000256" key="7">
    <source>
        <dbReference type="ARBA" id="ARBA00023033"/>
    </source>
</evidence>
<evidence type="ECO:0008006" key="11">
    <source>
        <dbReference type="Google" id="ProtNLM"/>
    </source>
</evidence>
<evidence type="ECO:0000256" key="6">
    <source>
        <dbReference type="ARBA" id="ARBA00023004"/>
    </source>
</evidence>
<dbReference type="InterPro" id="IPR001128">
    <property type="entry name" value="Cyt_P450"/>
</dbReference>
<comment type="cofactor">
    <cofactor evidence="1 8">
        <name>heme</name>
        <dbReference type="ChEBI" id="CHEBI:30413"/>
    </cofactor>
</comment>
<gene>
    <name evidence="9" type="ORF">PG999_007577</name>
</gene>
<evidence type="ECO:0000256" key="2">
    <source>
        <dbReference type="ARBA" id="ARBA00004167"/>
    </source>
</evidence>
<dbReference type="GO" id="GO:0016020">
    <property type="term" value="C:membrane"/>
    <property type="evidence" value="ECO:0007669"/>
    <property type="project" value="UniProtKB-SubCell"/>
</dbReference>
<keyword evidence="10" id="KW-1185">Reference proteome</keyword>
<evidence type="ECO:0000256" key="3">
    <source>
        <dbReference type="ARBA" id="ARBA00010617"/>
    </source>
</evidence>
<dbReference type="GO" id="GO:0016705">
    <property type="term" value="F:oxidoreductase activity, acting on paired donors, with incorporation or reduction of molecular oxygen"/>
    <property type="evidence" value="ECO:0007669"/>
    <property type="project" value="InterPro"/>
</dbReference>
<dbReference type="Gene3D" id="1.10.630.10">
    <property type="entry name" value="Cytochrome P450"/>
    <property type="match status" value="1"/>
</dbReference>